<sequence length="213" mass="25035">MPPRSRATESFCQRPSDNTRDTKADMNRHRTDQRRANLDKIARYIIRPLSQSSDRHVGMDFLKHYGIRCYDMDLKTGQVSKRAEPYIQLIQPQVIEQWLREIRSPSLKDRRDFVNEFSHEFGDSPLLINRLGKKNTNWQLKALLRQHLPNPSRYDRIPNSQKPHVMYYLADKAQLVDNKLLTSELTALLVVTADTALKATWQKQKIIPVRDRI</sequence>
<feature type="compositionally biased region" description="Basic and acidic residues" evidence="1">
    <location>
        <begin position="17"/>
        <end position="32"/>
    </location>
</feature>
<comment type="caution">
    <text evidence="2">The sequence shown here is derived from an EMBL/GenBank/DDBJ whole genome shotgun (WGS) entry which is preliminary data.</text>
</comment>
<dbReference type="AlphaFoldDB" id="A0A8H5X988"/>
<name>A0A8H5X988_FUSCI</name>
<proteinExistence type="predicted"/>
<dbReference type="EMBL" id="JAAQPE010000100">
    <property type="protein sequence ID" value="KAF5685759.1"/>
    <property type="molecule type" value="Genomic_DNA"/>
</dbReference>
<evidence type="ECO:0000313" key="3">
    <source>
        <dbReference type="Proteomes" id="UP000572754"/>
    </source>
</evidence>
<evidence type="ECO:0000256" key="1">
    <source>
        <dbReference type="SAM" id="MobiDB-lite"/>
    </source>
</evidence>
<evidence type="ECO:0000313" key="2">
    <source>
        <dbReference type="EMBL" id="KAF5685759.1"/>
    </source>
</evidence>
<feature type="region of interest" description="Disordered" evidence="1">
    <location>
        <begin position="1"/>
        <end position="32"/>
    </location>
</feature>
<gene>
    <name evidence="2" type="ORF">FCIRC_3248</name>
</gene>
<keyword evidence="3" id="KW-1185">Reference proteome</keyword>
<dbReference type="Proteomes" id="UP000572754">
    <property type="component" value="Unassembled WGS sequence"/>
</dbReference>
<organism evidence="2 3">
    <name type="scientific">Fusarium circinatum</name>
    <name type="common">Pitch canker fungus</name>
    <name type="synonym">Gibberella circinata</name>
    <dbReference type="NCBI Taxonomy" id="48490"/>
    <lineage>
        <taxon>Eukaryota</taxon>
        <taxon>Fungi</taxon>
        <taxon>Dikarya</taxon>
        <taxon>Ascomycota</taxon>
        <taxon>Pezizomycotina</taxon>
        <taxon>Sordariomycetes</taxon>
        <taxon>Hypocreomycetidae</taxon>
        <taxon>Hypocreales</taxon>
        <taxon>Nectriaceae</taxon>
        <taxon>Fusarium</taxon>
        <taxon>Fusarium fujikuroi species complex</taxon>
    </lineage>
</organism>
<accession>A0A8H5X988</accession>
<reference evidence="3" key="1">
    <citation type="journal article" date="2020" name="BMC Genomics">
        <title>Correction to: Identification and distribution of gene clusters required for synthesis of sphingolipid metabolism inhibitors in diverse species of the filamentous fungus Fusarium.</title>
        <authorList>
            <person name="Kim H.S."/>
            <person name="Lohmar J.M."/>
            <person name="Busman M."/>
            <person name="Brown D.W."/>
            <person name="Naumann T.A."/>
            <person name="Divon H.H."/>
            <person name="Lysoe E."/>
            <person name="Uhlig S."/>
            <person name="Proctor R.H."/>
        </authorList>
    </citation>
    <scope>NUCLEOTIDE SEQUENCE [LARGE SCALE GENOMIC DNA]</scope>
    <source>
        <strain evidence="3">NRRL 25331</strain>
    </source>
</reference>
<reference evidence="2 3" key="2">
    <citation type="submission" date="2020-05" db="EMBL/GenBank/DDBJ databases">
        <title>Identification and distribution of gene clusters putatively required for synthesis of sphingolipid metabolism inhibitors in phylogenetically diverse species of the filamentous fungus Fusarium.</title>
        <authorList>
            <person name="Kim H.-S."/>
            <person name="Busman M."/>
            <person name="Brown D.W."/>
            <person name="Divon H."/>
            <person name="Uhlig S."/>
            <person name="Proctor R.H."/>
        </authorList>
    </citation>
    <scope>NUCLEOTIDE SEQUENCE [LARGE SCALE GENOMIC DNA]</scope>
    <source>
        <strain evidence="2 3">NRRL 25331</strain>
    </source>
</reference>
<protein>
    <submittedName>
        <fullName evidence="2">1-phosphatidylinositol-4,5-bisphosphate phosphodiesterase 1</fullName>
    </submittedName>
</protein>